<dbReference type="SUPFAM" id="SSF57625">
    <property type="entry name" value="Invertebrate chitin-binding proteins"/>
    <property type="match status" value="5"/>
</dbReference>
<feature type="domain" description="Chitin-binding type-2" evidence="6">
    <location>
        <begin position="294"/>
        <end position="348"/>
    </location>
</feature>
<sequence length="355" mass="39410">MVTSGLAATSWTPDPECPYPRPGEVIYLPVPGDCTKWIECWDGTKYENQCSDGLWWHPAIENCDYPGDYCDGYTSWTPDPQCPYPGPGYIVYFPVEGDCTKFIECWGGTKYEGQCTDGLWWHQDLKICDYPGDYCSWSTASNTTAPTVPTTNPTPTTPAVGPDPRCTDGNTSYWPHPASCNKYIECYQGNSYEMVCPAVVTATNSNFHVRDKREGECDGANPGEIVYLPVAGQCDKYIECYNGEGTMLQCPDGLWWHPEIENCDYPGDFCVSHTTTPPGPTTTLTPTTPAIGPDPRCVDGNTDYWSHPVFCNKYIECYEGDSYEMACPPGLYFSDSLKECVNSEESECCVTNAEC</sequence>
<dbReference type="GO" id="GO:0005576">
    <property type="term" value="C:extracellular region"/>
    <property type="evidence" value="ECO:0007669"/>
    <property type="project" value="InterPro"/>
</dbReference>
<keyword evidence="1" id="KW-0147">Chitin-binding</keyword>
<dbReference type="InterPro" id="IPR036508">
    <property type="entry name" value="Chitin-bd_dom_sf"/>
</dbReference>
<keyword evidence="2" id="KW-0732">Signal</keyword>
<accession>A0A8J6LFA0</accession>
<keyword evidence="5" id="KW-0325">Glycoprotein</keyword>
<organism evidence="7 8">
    <name type="scientific">Tenebrio molitor</name>
    <name type="common">Yellow mealworm beetle</name>
    <dbReference type="NCBI Taxonomy" id="7067"/>
    <lineage>
        <taxon>Eukaryota</taxon>
        <taxon>Metazoa</taxon>
        <taxon>Ecdysozoa</taxon>
        <taxon>Arthropoda</taxon>
        <taxon>Hexapoda</taxon>
        <taxon>Insecta</taxon>
        <taxon>Pterygota</taxon>
        <taxon>Neoptera</taxon>
        <taxon>Endopterygota</taxon>
        <taxon>Coleoptera</taxon>
        <taxon>Polyphaga</taxon>
        <taxon>Cucujiformia</taxon>
        <taxon>Tenebrionidae</taxon>
        <taxon>Tenebrio</taxon>
    </lineage>
</organism>
<dbReference type="PANTHER" id="PTHR23301:SF106">
    <property type="entry name" value="CHITIN-BINDING TYPE-2 DOMAIN-CONTAINING PROTEIN-RELATED"/>
    <property type="match status" value="1"/>
</dbReference>
<name>A0A8J6LFA0_TENMO</name>
<dbReference type="Pfam" id="PF01607">
    <property type="entry name" value="CBM_14"/>
    <property type="match status" value="4"/>
</dbReference>
<evidence type="ECO:0000256" key="3">
    <source>
        <dbReference type="ARBA" id="ARBA00022737"/>
    </source>
</evidence>
<evidence type="ECO:0000256" key="2">
    <source>
        <dbReference type="ARBA" id="ARBA00022729"/>
    </source>
</evidence>
<evidence type="ECO:0000256" key="4">
    <source>
        <dbReference type="ARBA" id="ARBA00023157"/>
    </source>
</evidence>
<dbReference type="EMBL" id="JABDTM020020005">
    <property type="protein sequence ID" value="KAH0817238.1"/>
    <property type="molecule type" value="Genomic_DNA"/>
</dbReference>
<feature type="domain" description="Chitin-binding type-2" evidence="6">
    <location>
        <begin position="14"/>
        <end position="72"/>
    </location>
</feature>
<evidence type="ECO:0000256" key="1">
    <source>
        <dbReference type="ARBA" id="ARBA00022669"/>
    </source>
</evidence>
<evidence type="ECO:0000256" key="5">
    <source>
        <dbReference type="ARBA" id="ARBA00023180"/>
    </source>
</evidence>
<reference evidence="7" key="1">
    <citation type="journal article" date="2020" name="J Insects Food Feed">
        <title>The yellow mealworm (Tenebrio molitor) genome: a resource for the emerging insects as food and feed industry.</title>
        <authorList>
            <person name="Eriksson T."/>
            <person name="Andere A."/>
            <person name="Kelstrup H."/>
            <person name="Emery V."/>
            <person name="Picard C."/>
        </authorList>
    </citation>
    <scope>NUCLEOTIDE SEQUENCE</scope>
    <source>
        <strain evidence="7">Stoneville</strain>
        <tissue evidence="7">Whole head</tissue>
    </source>
</reference>
<dbReference type="AlphaFoldDB" id="A0A8J6LFA0"/>
<dbReference type="InterPro" id="IPR051940">
    <property type="entry name" value="Chitin_bind-dev_reg"/>
</dbReference>
<keyword evidence="4" id="KW-1015">Disulfide bond</keyword>
<evidence type="ECO:0000313" key="8">
    <source>
        <dbReference type="Proteomes" id="UP000719412"/>
    </source>
</evidence>
<keyword evidence="8" id="KW-1185">Reference proteome</keyword>
<evidence type="ECO:0000313" key="7">
    <source>
        <dbReference type="EMBL" id="KAH0817238.1"/>
    </source>
</evidence>
<dbReference type="Gene3D" id="2.170.140.10">
    <property type="entry name" value="Chitin binding domain"/>
    <property type="match status" value="4"/>
</dbReference>
<gene>
    <name evidence="7" type="ORF">GEV33_005554</name>
</gene>
<dbReference type="InterPro" id="IPR002557">
    <property type="entry name" value="Chitin-bd_dom"/>
</dbReference>
<feature type="domain" description="Chitin-binding type-2" evidence="6">
    <location>
        <begin position="214"/>
        <end position="272"/>
    </location>
</feature>
<protein>
    <recommendedName>
        <fullName evidence="6">Chitin-binding type-2 domain-containing protein</fullName>
    </recommendedName>
</protein>
<feature type="domain" description="Chitin-binding type-2" evidence="6">
    <location>
        <begin position="79"/>
        <end position="137"/>
    </location>
</feature>
<feature type="domain" description="Chitin-binding type-2" evidence="6">
    <location>
        <begin position="163"/>
        <end position="197"/>
    </location>
</feature>
<dbReference type="PANTHER" id="PTHR23301">
    <property type="entry name" value="CHITIN BINDING PERITROPHIN-A"/>
    <property type="match status" value="1"/>
</dbReference>
<comment type="caution">
    <text evidence="7">The sequence shown here is derived from an EMBL/GenBank/DDBJ whole genome shotgun (WGS) entry which is preliminary data.</text>
</comment>
<dbReference type="Gene3D" id="3.20.20.80">
    <property type="entry name" value="Glycosidases"/>
    <property type="match status" value="1"/>
</dbReference>
<dbReference type="PROSITE" id="PS50940">
    <property type="entry name" value="CHIT_BIND_II"/>
    <property type="match status" value="5"/>
</dbReference>
<keyword evidence="3" id="KW-0677">Repeat</keyword>
<reference evidence="7" key="2">
    <citation type="submission" date="2021-08" db="EMBL/GenBank/DDBJ databases">
        <authorList>
            <person name="Eriksson T."/>
        </authorList>
    </citation>
    <scope>NUCLEOTIDE SEQUENCE</scope>
    <source>
        <strain evidence="7">Stoneville</strain>
        <tissue evidence="7">Whole head</tissue>
    </source>
</reference>
<dbReference type="GO" id="GO:0008061">
    <property type="term" value="F:chitin binding"/>
    <property type="evidence" value="ECO:0007669"/>
    <property type="project" value="UniProtKB-KW"/>
</dbReference>
<evidence type="ECO:0000259" key="6">
    <source>
        <dbReference type="PROSITE" id="PS50940"/>
    </source>
</evidence>
<dbReference type="Proteomes" id="UP000719412">
    <property type="component" value="Unassembled WGS sequence"/>
</dbReference>
<dbReference type="SMART" id="SM00494">
    <property type="entry name" value="ChtBD2"/>
    <property type="match status" value="5"/>
</dbReference>
<proteinExistence type="predicted"/>